<sequence length="90" mass="10262">MGVRLFVIERSYGVRLVLTTRCRNLAPMASLTQNGKRYNRPLKFLRISYLATVDLVAELGVSQYYFTLPIGECKDGDELLRIELMMSSAQ</sequence>
<organism evidence="1 2">
    <name type="scientific">Catharanthus roseus</name>
    <name type="common">Madagascar periwinkle</name>
    <name type="synonym">Vinca rosea</name>
    <dbReference type="NCBI Taxonomy" id="4058"/>
    <lineage>
        <taxon>Eukaryota</taxon>
        <taxon>Viridiplantae</taxon>
        <taxon>Streptophyta</taxon>
        <taxon>Embryophyta</taxon>
        <taxon>Tracheophyta</taxon>
        <taxon>Spermatophyta</taxon>
        <taxon>Magnoliopsida</taxon>
        <taxon>eudicotyledons</taxon>
        <taxon>Gunneridae</taxon>
        <taxon>Pentapetalae</taxon>
        <taxon>asterids</taxon>
        <taxon>lamiids</taxon>
        <taxon>Gentianales</taxon>
        <taxon>Apocynaceae</taxon>
        <taxon>Rauvolfioideae</taxon>
        <taxon>Vinceae</taxon>
        <taxon>Catharanthinae</taxon>
        <taxon>Catharanthus</taxon>
    </lineage>
</organism>
<accession>A0ACC0B6J5</accession>
<evidence type="ECO:0000313" key="1">
    <source>
        <dbReference type="EMBL" id="KAI5668269.1"/>
    </source>
</evidence>
<keyword evidence="2" id="KW-1185">Reference proteome</keyword>
<evidence type="ECO:0000313" key="2">
    <source>
        <dbReference type="Proteomes" id="UP001060085"/>
    </source>
</evidence>
<protein>
    <submittedName>
        <fullName evidence="1">Uncharacterized protein</fullName>
    </submittedName>
</protein>
<dbReference type="Proteomes" id="UP001060085">
    <property type="component" value="Linkage Group LG04"/>
</dbReference>
<reference evidence="2" key="1">
    <citation type="journal article" date="2023" name="Nat. Plants">
        <title>Single-cell RNA sequencing provides a high-resolution roadmap for understanding the multicellular compartmentation of specialized metabolism.</title>
        <authorList>
            <person name="Sun S."/>
            <person name="Shen X."/>
            <person name="Li Y."/>
            <person name="Li Y."/>
            <person name="Wang S."/>
            <person name="Li R."/>
            <person name="Zhang H."/>
            <person name="Shen G."/>
            <person name="Guo B."/>
            <person name="Wei J."/>
            <person name="Xu J."/>
            <person name="St-Pierre B."/>
            <person name="Chen S."/>
            <person name="Sun C."/>
        </authorList>
    </citation>
    <scope>NUCLEOTIDE SEQUENCE [LARGE SCALE GENOMIC DNA]</scope>
</reference>
<proteinExistence type="predicted"/>
<gene>
    <name evidence="1" type="ORF">M9H77_18122</name>
</gene>
<dbReference type="EMBL" id="CM044704">
    <property type="protein sequence ID" value="KAI5668269.1"/>
    <property type="molecule type" value="Genomic_DNA"/>
</dbReference>
<comment type="caution">
    <text evidence="1">The sequence shown here is derived from an EMBL/GenBank/DDBJ whole genome shotgun (WGS) entry which is preliminary data.</text>
</comment>
<name>A0ACC0B6J5_CATRO</name>